<dbReference type="InterPro" id="IPR036291">
    <property type="entry name" value="NAD(P)-bd_dom_sf"/>
</dbReference>
<evidence type="ECO:0000256" key="1">
    <source>
        <dbReference type="ARBA" id="ARBA00023002"/>
    </source>
</evidence>
<sequence>MAPAQEFGFRTVAETVANDKDLTGRTALITGGNSGLGAETARVLAGKGARVILTSRRVEAGEKVAAAIQKKTPKATVAVKQLDLADLKSVQALAADMNASEPRLDLLILNAGVMACPKSYTKQNFEIQMGTNHLGHALLCQLLLEKMKAQTSPSRIVLLTSLAHEWAPDGIDFEDMHWRKKPYKTWVAYGQSKLANILWAKELARRLEGSPVTIYSVHPGIILQTGLSRHIGPMRIPGMGWLMSFHPKMKTIPQGAATTVYAATTPGLESRSGAYLEDCRISEPNKHAQDPQLAQKLWESTQEQLQAALSAP</sequence>
<comment type="caution">
    <text evidence="2">The sequence shown here is derived from an EMBL/GenBank/DDBJ whole genome shotgun (WGS) entry which is preliminary data.</text>
</comment>
<reference evidence="2 3" key="1">
    <citation type="journal article" date="2024" name="Nat. Commun.">
        <title>Phylogenomics reveals the evolutionary origins of lichenization in chlorophyte algae.</title>
        <authorList>
            <person name="Puginier C."/>
            <person name="Libourel C."/>
            <person name="Otte J."/>
            <person name="Skaloud P."/>
            <person name="Haon M."/>
            <person name="Grisel S."/>
            <person name="Petersen M."/>
            <person name="Berrin J.G."/>
            <person name="Delaux P.M."/>
            <person name="Dal Grande F."/>
            <person name="Keller J."/>
        </authorList>
    </citation>
    <scope>NUCLEOTIDE SEQUENCE [LARGE SCALE GENOMIC DNA]</scope>
    <source>
        <strain evidence="2 3">SAG 2145</strain>
    </source>
</reference>
<proteinExistence type="predicted"/>
<dbReference type="Proteomes" id="UP001438707">
    <property type="component" value="Unassembled WGS sequence"/>
</dbReference>
<dbReference type="EMBL" id="JALJOS010000002">
    <property type="protein sequence ID" value="KAK9843367.1"/>
    <property type="molecule type" value="Genomic_DNA"/>
</dbReference>
<evidence type="ECO:0000313" key="3">
    <source>
        <dbReference type="Proteomes" id="UP001438707"/>
    </source>
</evidence>
<dbReference type="PANTHER" id="PTHR43157:SF31">
    <property type="entry name" value="PHOSPHATIDYLINOSITOL-GLYCAN BIOSYNTHESIS CLASS F PROTEIN"/>
    <property type="match status" value="1"/>
</dbReference>
<name>A0AAW1SC27_9CHLO</name>
<keyword evidence="3" id="KW-1185">Reference proteome</keyword>
<gene>
    <name evidence="2" type="ORF">WJX74_011032</name>
</gene>
<dbReference type="SUPFAM" id="SSF51735">
    <property type="entry name" value="NAD(P)-binding Rossmann-fold domains"/>
    <property type="match status" value="1"/>
</dbReference>
<dbReference type="PANTHER" id="PTHR43157">
    <property type="entry name" value="PHOSPHATIDYLINOSITOL-GLYCAN BIOSYNTHESIS CLASS F PROTEIN-RELATED"/>
    <property type="match status" value="1"/>
</dbReference>
<dbReference type="CDD" id="cd05327">
    <property type="entry name" value="retinol-DH_like_SDR_c_like"/>
    <property type="match status" value="1"/>
</dbReference>
<organism evidence="2 3">
    <name type="scientific">Apatococcus lobatus</name>
    <dbReference type="NCBI Taxonomy" id="904363"/>
    <lineage>
        <taxon>Eukaryota</taxon>
        <taxon>Viridiplantae</taxon>
        <taxon>Chlorophyta</taxon>
        <taxon>core chlorophytes</taxon>
        <taxon>Trebouxiophyceae</taxon>
        <taxon>Chlorellales</taxon>
        <taxon>Chlorellaceae</taxon>
        <taxon>Apatococcus</taxon>
    </lineage>
</organism>
<dbReference type="PRINTS" id="PR00081">
    <property type="entry name" value="GDHRDH"/>
</dbReference>
<dbReference type="AlphaFoldDB" id="A0AAW1SC27"/>
<accession>A0AAW1SC27</accession>
<dbReference type="InterPro" id="IPR002347">
    <property type="entry name" value="SDR_fam"/>
</dbReference>
<evidence type="ECO:0000313" key="2">
    <source>
        <dbReference type="EMBL" id="KAK9843367.1"/>
    </source>
</evidence>
<dbReference type="Pfam" id="PF00106">
    <property type="entry name" value="adh_short"/>
    <property type="match status" value="1"/>
</dbReference>
<dbReference type="GO" id="GO:0016491">
    <property type="term" value="F:oxidoreductase activity"/>
    <property type="evidence" value="ECO:0007669"/>
    <property type="project" value="UniProtKB-KW"/>
</dbReference>
<protein>
    <submittedName>
        <fullName evidence="2">Uncharacterized protein</fullName>
    </submittedName>
</protein>
<dbReference type="Gene3D" id="3.40.50.720">
    <property type="entry name" value="NAD(P)-binding Rossmann-like Domain"/>
    <property type="match status" value="1"/>
</dbReference>
<keyword evidence="1" id="KW-0560">Oxidoreductase</keyword>